<protein>
    <submittedName>
        <fullName evidence="1">Gp47</fullName>
    </submittedName>
</protein>
<accession>G9B1E8</accession>
<dbReference type="OrthoDB" id="23577at10239"/>
<sequence length="102" mass="11412">MKKRLASMAIASTLLIGAVTGCAASKAEDKKEEQKQETTTIAERRGISVWAQRGTTDVLYEGKDIKDYYFSKESGRLTLTLNNGSQVVITNYHFKEEHPNEN</sequence>
<dbReference type="EMBL" id="HM144387">
    <property type="protein sequence ID" value="ADH03193.1"/>
    <property type="molecule type" value="Genomic_DNA"/>
</dbReference>
<dbReference type="RefSeq" id="YP_004957062.1">
    <property type="nucleotide sequence ID" value="NC_016563.1"/>
</dbReference>
<dbReference type="PROSITE" id="PS51257">
    <property type="entry name" value="PROKAR_LIPOPROTEIN"/>
    <property type="match status" value="1"/>
</dbReference>
<proteinExistence type="predicted"/>
<organism evidence="1 2">
    <name type="scientific">Bacillus phage W.Ph</name>
    <dbReference type="NCBI Taxonomy" id="764595"/>
    <lineage>
        <taxon>Viruses</taxon>
        <taxon>Duplodnaviria</taxon>
        <taxon>Heunggongvirae</taxon>
        <taxon>Uroviricota</taxon>
        <taxon>Caudoviricetes</taxon>
        <taxon>Herelleviridae</taxon>
        <taxon>Bastillevirinae</taxon>
        <taxon>Wphvirus</taxon>
        <taxon>Wphvirus WPh</taxon>
    </lineage>
</organism>
<name>G9B1E8_9CAUD</name>
<dbReference type="GeneID" id="11536703"/>
<dbReference type="KEGG" id="vg:11536703"/>
<dbReference type="Proteomes" id="UP000005445">
    <property type="component" value="Segment"/>
</dbReference>
<reference evidence="1 2" key="1">
    <citation type="submission" date="2013-01" db="EMBL/GenBank/DDBJ databases">
        <title>Large myovirus of Bacillus.</title>
        <authorList>
            <person name="Klumpp J."/>
            <person name="Beyer W."/>
            <person name="Loessner M.J."/>
        </authorList>
    </citation>
    <scope>NUCLEOTIDE SEQUENCE [LARGE SCALE GENOMIC DNA]</scope>
</reference>
<keyword evidence="2" id="KW-1185">Reference proteome</keyword>
<evidence type="ECO:0000313" key="2">
    <source>
        <dbReference type="Proteomes" id="UP000005445"/>
    </source>
</evidence>
<evidence type="ECO:0000313" key="1">
    <source>
        <dbReference type="EMBL" id="ADH03193.1"/>
    </source>
</evidence>